<feature type="binding site" evidence="6">
    <location>
        <position position="329"/>
    </location>
    <ligand>
        <name>a divalent metal cation</name>
        <dbReference type="ChEBI" id="CHEBI:60240"/>
        <label>1</label>
    </ligand>
</feature>
<protein>
    <recommendedName>
        <fullName evidence="3 5">GTP cyclohydrolase 1 type 2 homolog</fullName>
    </recommendedName>
</protein>
<dbReference type="GO" id="GO:0046872">
    <property type="term" value="F:metal ion binding"/>
    <property type="evidence" value="ECO:0007669"/>
    <property type="project" value="UniProtKB-UniRule"/>
</dbReference>
<evidence type="ECO:0000313" key="7">
    <source>
        <dbReference type="EMBL" id="QDV33199.1"/>
    </source>
</evidence>
<feature type="binding site" evidence="6">
    <location>
        <position position="333"/>
    </location>
    <ligand>
        <name>a divalent metal cation</name>
        <dbReference type="ChEBI" id="CHEBI:60240"/>
        <label>1</label>
    </ligand>
</feature>
<dbReference type="InterPro" id="IPR017221">
    <property type="entry name" value="DUF34/NIF3_bac"/>
</dbReference>
<dbReference type="Pfam" id="PF01784">
    <property type="entry name" value="DUF34_NIF3"/>
    <property type="match status" value="1"/>
</dbReference>
<evidence type="ECO:0000256" key="1">
    <source>
        <dbReference type="ARBA" id="ARBA00006964"/>
    </source>
</evidence>
<evidence type="ECO:0000256" key="2">
    <source>
        <dbReference type="ARBA" id="ARBA00011643"/>
    </source>
</evidence>
<accession>A0A518GX85</accession>
<keyword evidence="4 5" id="KW-0479">Metal-binding</keyword>
<name>A0A518GX85_9BACT</name>
<keyword evidence="7" id="KW-0378">Hydrolase</keyword>
<evidence type="ECO:0000256" key="4">
    <source>
        <dbReference type="ARBA" id="ARBA00022723"/>
    </source>
</evidence>
<feature type="binding site" evidence="6">
    <location>
        <position position="66"/>
    </location>
    <ligand>
        <name>a divalent metal cation</name>
        <dbReference type="ChEBI" id="CHEBI:60240"/>
        <label>1</label>
    </ligand>
</feature>
<dbReference type="GO" id="GO:0005737">
    <property type="term" value="C:cytoplasm"/>
    <property type="evidence" value="ECO:0007669"/>
    <property type="project" value="TreeGrafter"/>
</dbReference>
<dbReference type="PIRSF" id="PIRSF037489">
    <property type="entry name" value="UCP037489_NIF3_YqfO"/>
    <property type="match status" value="1"/>
</dbReference>
<dbReference type="Proteomes" id="UP000317835">
    <property type="component" value="Chromosome"/>
</dbReference>
<dbReference type="InterPro" id="IPR002678">
    <property type="entry name" value="DUF34/NIF3"/>
</dbReference>
<reference evidence="7 8" key="1">
    <citation type="submission" date="2019-02" db="EMBL/GenBank/DDBJ databases">
        <title>Deep-cultivation of Planctomycetes and their phenomic and genomic characterization uncovers novel biology.</title>
        <authorList>
            <person name="Wiegand S."/>
            <person name="Jogler M."/>
            <person name="Boedeker C."/>
            <person name="Pinto D."/>
            <person name="Vollmers J."/>
            <person name="Rivas-Marin E."/>
            <person name="Kohn T."/>
            <person name="Peeters S.H."/>
            <person name="Heuer A."/>
            <person name="Rast P."/>
            <person name="Oberbeckmann S."/>
            <person name="Bunk B."/>
            <person name="Jeske O."/>
            <person name="Meyerdierks A."/>
            <person name="Storesund J.E."/>
            <person name="Kallscheuer N."/>
            <person name="Luecker S."/>
            <person name="Lage O.M."/>
            <person name="Pohl T."/>
            <person name="Merkel B.J."/>
            <person name="Hornburger P."/>
            <person name="Mueller R.-W."/>
            <person name="Bruemmer F."/>
            <person name="Labrenz M."/>
            <person name="Spormann A.M."/>
            <person name="Op den Camp H."/>
            <person name="Overmann J."/>
            <person name="Amann R."/>
            <person name="Jetten M.S.M."/>
            <person name="Mascher T."/>
            <person name="Medema M.H."/>
            <person name="Devos D.P."/>
            <person name="Kaster A.-K."/>
            <person name="Ovreas L."/>
            <person name="Rohde M."/>
            <person name="Galperin M.Y."/>
            <person name="Jogler C."/>
        </authorList>
    </citation>
    <scope>NUCLEOTIDE SEQUENCE [LARGE SCALE GENOMIC DNA]</scope>
    <source>
        <strain evidence="7 8">ElP</strain>
    </source>
</reference>
<keyword evidence="8" id="KW-1185">Reference proteome</keyword>
<dbReference type="InterPro" id="IPR015867">
    <property type="entry name" value="N-reg_PII/ATP_PRibTrfase_C"/>
</dbReference>
<dbReference type="GO" id="GO:0016787">
    <property type="term" value="F:hydrolase activity"/>
    <property type="evidence" value="ECO:0007669"/>
    <property type="project" value="UniProtKB-KW"/>
</dbReference>
<dbReference type="Gene3D" id="3.40.1390.30">
    <property type="entry name" value="NIF3 (NGG1p interacting factor 3)-like"/>
    <property type="match status" value="2"/>
</dbReference>
<feature type="binding site" evidence="6">
    <location>
        <position position="103"/>
    </location>
    <ligand>
        <name>a divalent metal cation</name>
        <dbReference type="ChEBI" id="CHEBI:60240"/>
        <label>1</label>
    </ligand>
</feature>
<dbReference type="RefSeq" id="WP_145267600.1">
    <property type="nucleotide sequence ID" value="NZ_CP036426.1"/>
</dbReference>
<dbReference type="NCBIfam" id="TIGR00486">
    <property type="entry name" value="YbgI_SA1388"/>
    <property type="match status" value="1"/>
</dbReference>
<evidence type="ECO:0000256" key="6">
    <source>
        <dbReference type="PIRSR" id="PIRSR602678-1"/>
    </source>
</evidence>
<dbReference type="FunFam" id="3.40.1390.30:FF:000001">
    <property type="entry name" value="GTP cyclohydrolase 1 type 2"/>
    <property type="match status" value="1"/>
</dbReference>
<dbReference type="OrthoDB" id="9792792at2"/>
<dbReference type="EMBL" id="CP036426">
    <property type="protein sequence ID" value="QDV33199.1"/>
    <property type="molecule type" value="Genomic_DNA"/>
</dbReference>
<gene>
    <name evidence="7" type="ORF">ElP_10410</name>
</gene>
<evidence type="ECO:0000313" key="8">
    <source>
        <dbReference type="Proteomes" id="UP000317835"/>
    </source>
</evidence>
<dbReference type="InterPro" id="IPR036069">
    <property type="entry name" value="DUF34/NIF3_sf"/>
</dbReference>
<comment type="similarity">
    <text evidence="1 5">Belongs to the GTP cyclohydrolase I type 2/NIF3 family.</text>
</comment>
<dbReference type="PANTHER" id="PTHR13799">
    <property type="entry name" value="NGG1 INTERACTING FACTOR 3"/>
    <property type="match status" value="1"/>
</dbReference>
<dbReference type="Gene3D" id="3.30.70.120">
    <property type="match status" value="1"/>
</dbReference>
<dbReference type="KEGG" id="tpla:ElP_10410"/>
<feature type="binding site" evidence="6">
    <location>
        <position position="65"/>
    </location>
    <ligand>
        <name>a divalent metal cation</name>
        <dbReference type="ChEBI" id="CHEBI:60240"/>
        <label>1</label>
    </ligand>
</feature>
<evidence type="ECO:0000256" key="5">
    <source>
        <dbReference type="PIRNR" id="PIRNR037489"/>
    </source>
</evidence>
<dbReference type="AlphaFoldDB" id="A0A518GX85"/>
<evidence type="ECO:0000256" key="3">
    <source>
        <dbReference type="ARBA" id="ARBA00022112"/>
    </source>
</evidence>
<comment type="subunit">
    <text evidence="2">Homohexamer.</text>
</comment>
<sequence length="366" mass="39052">MTTVADLASWMEGFAPTRLAEDWDNVGLLLGDPAATVEKVMTCLTVTPRSASEAVDGGAQLIVSHHPIWFKPVQSLRADRADGFLWPLARAGVALYSPHTAFDNTRGGINDFLCEALGLVGVGPLKPAPDRQGCKVVVFAPEADREAVLSAAFEAGAGRIGDYAECSYTLEGSGTFLGLEGTNPTVGRAGRREVAPEQRIEFVCPTARLPMVLDAVRRAHSYEEPAIDAYPTILRDESAGVGRIGRLPEPTTLRRLAGIVRDRLPAPGLQFVGEPDRRVERVAVACGGADDFVRDASEAGADAFLTGEARFHRALEAEAAGMGMIVAGHHATERPAVEMLADRIGAAFPGLEAWASRRESDPMRCP</sequence>
<dbReference type="SUPFAM" id="SSF102705">
    <property type="entry name" value="NIF3 (NGG1p interacting factor 3)-like"/>
    <property type="match status" value="1"/>
</dbReference>
<organism evidence="7 8">
    <name type="scientific">Tautonia plasticadhaerens</name>
    <dbReference type="NCBI Taxonomy" id="2527974"/>
    <lineage>
        <taxon>Bacteria</taxon>
        <taxon>Pseudomonadati</taxon>
        <taxon>Planctomycetota</taxon>
        <taxon>Planctomycetia</taxon>
        <taxon>Isosphaerales</taxon>
        <taxon>Isosphaeraceae</taxon>
        <taxon>Tautonia</taxon>
    </lineage>
</organism>
<dbReference type="PANTHER" id="PTHR13799:SF14">
    <property type="entry name" value="GTP CYCLOHYDROLASE 1 TYPE 2 HOMOLOG"/>
    <property type="match status" value="1"/>
</dbReference>
<proteinExistence type="inferred from homology"/>